<dbReference type="Proteomes" id="UP000515489">
    <property type="component" value="Chromosome"/>
</dbReference>
<keyword evidence="1" id="KW-0732">Signal</keyword>
<evidence type="ECO:0000313" key="2">
    <source>
        <dbReference type="EMBL" id="QNH61619.1"/>
    </source>
</evidence>
<feature type="signal peptide" evidence="1">
    <location>
        <begin position="1"/>
        <end position="24"/>
    </location>
</feature>
<sequence>MKFYLSYSVVLFLLLSLRPSGAQAQRRAAAFPAPVPAPAADPTLRRGSGHAGSYQALDGQWHTVRIDGWENDRVYLRNEGGVFTAYSPTDLKRFVYLGDTVVAAHAVAVPRRRFLRRPQPRLIPAAFARQLYRGGGFQLLSYDPARPATITTALSSSMLLRRGHEPWQVLPTNTVKFNQLMLTLLGTDPELAPGLQARQYHLRRDAAPLLERYADWQLRRFLQSAAQSGH</sequence>
<protein>
    <submittedName>
        <fullName evidence="2">Uncharacterized protein</fullName>
    </submittedName>
</protein>
<dbReference type="RefSeq" id="WP_185887546.1">
    <property type="nucleotide sequence ID" value="NZ_CP060202.1"/>
</dbReference>
<evidence type="ECO:0000256" key="1">
    <source>
        <dbReference type="SAM" id="SignalP"/>
    </source>
</evidence>
<dbReference type="AlphaFoldDB" id="A0A7G7W5H6"/>
<accession>A0A7G7W5H6</accession>
<name>A0A7G7W5H6_9BACT</name>
<evidence type="ECO:0000313" key="3">
    <source>
        <dbReference type="Proteomes" id="UP000515489"/>
    </source>
</evidence>
<feature type="chain" id="PRO_5028824606" evidence="1">
    <location>
        <begin position="25"/>
        <end position="230"/>
    </location>
</feature>
<organism evidence="2 3">
    <name type="scientific">Hymenobacter sediminicola</name>
    <dbReference type="NCBI Taxonomy" id="2761579"/>
    <lineage>
        <taxon>Bacteria</taxon>
        <taxon>Pseudomonadati</taxon>
        <taxon>Bacteroidota</taxon>
        <taxon>Cytophagia</taxon>
        <taxon>Cytophagales</taxon>
        <taxon>Hymenobacteraceae</taxon>
        <taxon>Hymenobacter</taxon>
    </lineage>
</organism>
<proteinExistence type="predicted"/>
<dbReference type="EMBL" id="CP060202">
    <property type="protein sequence ID" value="QNH61619.1"/>
    <property type="molecule type" value="Genomic_DNA"/>
</dbReference>
<keyword evidence="3" id="KW-1185">Reference proteome</keyword>
<gene>
    <name evidence="2" type="ORF">H4317_15865</name>
</gene>
<dbReference type="KEGG" id="hsk:H4317_15865"/>
<reference evidence="2 3" key="1">
    <citation type="submission" date="2020-08" db="EMBL/GenBank/DDBJ databases">
        <title>Hymenobacter sp. S2-20-2 genome sequencing.</title>
        <authorList>
            <person name="Jin L."/>
        </authorList>
    </citation>
    <scope>NUCLEOTIDE SEQUENCE [LARGE SCALE GENOMIC DNA]</scope>
    <source>
        <strain evidence="2 3">S2-20-2</strain>
    </source>
</reference>